<comment type="caution">
    <text evidence="1">The sequence shown here is derived from an EMBL/GenBank/DDBJ whole genome shotgun (WGS) entry which is preliminary data.</text>
</comment>
<keyword evidence="2" id="KW-1185">Reference proteome</keyword>
<sequence>MPSIWKATEEVRCDVFLTAHLGLYSTQCGIVQIDRTQRQYLCIPSRVVPSDSKLDFFADSKLDFFADSKLDSKNFGRLDSKLEILDTFL</sequence>
<gene>
    <name evidence="1" type="ORF">DdX_22457</name>
</gene>
<dbReference type="AlphaFoldDB" id="A0AAD4MHH1"/>
<dbReference type="EMBL" id="JAKKPZ010001191">
    <property type="protein sequence ID" value="KAI1690483.1"/>
    <property type="molecule type" value="Genomic_DNA"/>
</dbReference>
<evidence type="ECO:0000313" key="1">
    <source>
        <dbReference type="EMBL" id="KAI1690483.1"/>
    </source>
</evidence>
<name>A0AAD4MHH1_9BILA</name>
<accession>A0AAD4MHH1</accession>
<dbReference type="Proteomes" id="UP001201812">
    <property type="component" value="Unassembled WGS sequence"/>
</dbReference>
<protein>
    <submittedName>
        <fullName evidence="1">Uncharacterized protein</fullName>
    </submittedName>
</protein>
<organism evidence="1 2">
    <name type="scientific">Ditylenchus destructor</name>
    <dbReference type="NCBI Taxonomy" id="166010"/>
    <lineage>
        <taxon>Eukaryota</taxon>
        <taxon>Metazoa</taxon>
        <taxon>Ecdysozoa</taxon>
        <taxon>Nematoda</taxon>
        <taxon>Chromadorea</taxon>
        <taxon>Rhabditida</taxon>
        <taxon>Tylenchina</taxon>
        <taxon>Tylenchomorpha</taxon>
        <taxon>Sphaerularioidea</taxon>
        <taxon>Anguinidae</taxon>
        <taxon>Anguininae</taxon>
        <taxon>Ditylenchus</taxon>
    </lineage>
</organism>
<proteinExistence type="predicted"/>
<reference evidence="1" key="1">
    <citation type="submission" date="2022-01" db="EMBL/GenBank/DDBJ databases">
        <title>Genome Sequence Resource for Two Populations of Ditylenchus destructor, the Migratory Endoparasitic Phytonematode.</title>
        <authorList>
            <person name="Zhang H."/>
            <person name="Lin R."/>
            <person name="Xie B."/>
        </authorList>
    </citation>
    <scope>NUCLEOTIDE SEQUENCE</scope>
    <source>
        <strain evidence="1">BazhouSP</strain>
    </source>
</reference>
<evidence type="ECO:0000313" key="2">
    <source>
        <dbReference type="Proteomes" id="UP001201812"/>
    </source>
</evidence>